<gene>
    <name evidence="1" type="ORF">TGAM01_v208828</name>
</gene>
<dbReference type="AlphaFoldDB" id="A0A2P4ZDG4"/>
<evidence type="ECO:0000313" key="2">
    <source>
        <dbReference type="Proteomes" id="UP000054821"/>
    </source>
</evidence>
<reference evidence="1 2" key="1">
    <citation type="journal article" date="2016" name="Genome Announc.">
        <title>Draft Whole-Genome Sequence of Trichoderma gamsii T6085, a Promising Biocontrol Agent of Fusarium Head Blight on Wheat.</title>
        <authorList>
            <person name="Baroncelli R."/>
            <person name="Zapparata A."/>
            <person name="Piaggeschi G."/>
            <person name="Sarrocco S."/>
            <person name="Vannacci G."/>
        </authorList>
    </citation>
    <scope>NUCLEOTIDE SEQUENCE [LARGE SCALE GENOMIC DNA]</scope>
    <source>
        <strain evidence="1 2">T6085</strain>
    </source>
</reference>
<dbReference type="Proteomes" id="UP000054821">
    <property type="component" value="Unassembled WGS sequence"/>
</dbReference>
<comment type="caution">
    <text evidence="1">The sequence shown here is derived from an EMBL/GenBank/DDBJ whole genome shotgun (WGS) entry which is preliminary data.</text>
</comment>
<dbReference type="EMBL" id="JPDN02000039">
    <property type="protein sequence ID" value="PON22345.1"/>
    <property type="molecule type" value="Genomic_DNA"/>
</dbReference>
<keyword evidence="2" id="KW-1185">Reference proteome</keyword>
<dbReference type="GeneID" id="29980854"/>
<sequence length="142" mass="15948">MNCSIQQVFYPMGGPTACFFYSQPVSEPVDDYMTGVEICCDLLDRLCLIYVGHSYDAERFDSAAFITEMAAPMPWLQVDEMDETGDEDGEEDVYIIDAEDEMDIVYETDGANFFDMGYSEAMDIVKVGDLDELGDVEMVIDS</sequence>
<organism evidence="1 2">
    <name type="scientific">Trichoderma gamsii</name>
    <dbReference type="NCBI Taxonomy" id="398673"/>
    <lineage>
        <taxon>Eukaryota</taxon>
        <taxon>Fungi</taxon>
        <taxon>Dikarya</taxon>
        <taxon>Ascomycota</taxon>
        <taxon>Pezizomycotina</taxon>
        <taxon>Sordariomycetes</taxon>
        <taxon>Hypocreomycetidae</taxon>
        <taxon>Hypocreales</taxon>
        <taxon>Hypocreaceae</taxon>
        <taxon>Trichoderma</taxon>
    </lineage>
</organism>
<protein>
    <submittedName>
        <fullName evidence="1">Uncharacterized protein</fullName>
    </submittedName>
</protein>
<accession>A0A2P4ZDG4</accession>
<proteinExistence type="predicted"/>
<evidence type="ECO:0000313" key="1">
    <source>
        <dbReference type="EMBL" id="PON22345.1"/>
    </source>
</evidence>
<name>A0A2P4ZDG4_9HYPO</name>
<dbReference type="RefSeq" id="XP_018666236.1">
    <property type="nucleotide sequence ID" value="XM_018800771.1"/>
</dbReference>